<reference evidence="1" key="1">
    <citation type="submission" date="2020-05" db="EMBL/GenBank/DDBJ databases">
        <title>Large-scale comparative analyses of tick genomes elucidate their genetic diversity and vector capacities.</title>
        <authorList>
            <person name="Jia N."/>
            <person name="Wang J."/>
            <person name="Shi W."/>
            <person name="Du L."/>
            <person name="Sun Y."/>
            <person name="Zhan W."/>
            <person name="Jiang J."/>
            <person name="Wang Q."/>
            <person name="Zhang B."/>
            <person name="Ji P."/>
            <person name="Sakyi L.B."/>
            <person name="Cui X."/>
            <person name="Yuan T."/>
            <person name="Jiang B."/>
            <person name="Yang W."/>
            <person name="Lam T.T.-Y."/>
            <person name="Chang Q."/>
            <person name="Ding S."/>
            <person name="Wang X."/>
            <person name="Zhu J."/>
            <person name="Ruan X."/>
            <person name="Zhao L."/>
            <person name="Wei J."/>
            <person name="Que T."/>
            <person name="Du C."/>
            <person name="Cheng J."/>
            <person name="Dai P."/>
            <person name="Han X."/>
            <person name="Huang E."/>
            <person name="Gao Y."/>
            <person name="Liu J."/>
            <person name="Shao H."/>
            <person name="Ye R."/>
            <person name="Li L."/>
            <person name="Wei W."/>
            <person name="Wang X."/>
            <person name="Wang C."/>
            <person name="Yang T."/>
            <person name="Huo Q."/>
            <person name="Li W."/>
            <person name="Guo W."/>
            <person name="Chen H."/>
            <person name="Zhou L."/>
            <person name="Ni X."/>
            <person name="Tian J."/>
            <person name="Zhou Y."/>
            <person name="Sheng Y."/>
            <person name="Liu T."/>
            <person name="Pan Y."/>
            <person name="Xia L."/>
            <person name="Li J."/>
            <person name="Zhao F."/>
            <person name="Cao W."/>
        </authorList>
    </citation>
    <scope>NUCLEOTIDE SEQUENCE</scope>
    <source>
        <strain evidence="1">Dsil-2018</strain>
    </source>
</reference>
<comment type="caution">
    <text evidence="1">The sequence shown here is derived from an EMBL/GenBank/DDBJ whole genome shotgun (WGS) entry which is preliminary data.</text>
</comment>
<accession>A0ACB8CQ85</accession>
<name>A0ACB8CQ85_DERSI</name>
<evidence type="ECO:0000313" key="1">
    <source>
        <dbReference type="EMBL" id="KAH7949190.1"/>
    </source>
</evidence>
<sequence>MKISIAIVVCLVFVLAISRPDVCEAKLGLALAPFVWASNLAKDAAQTLVAYKLSLATKALAMITGNRSFRATIAYDSHLERYEDAPAVAVGDGVAWGALRSAAAITAAPSPVHVENEVKVEWLPSVTKPVIRLPTLPPMPSVVVAKVVVPKLPRITVPKLVVPKIVMTEIAVPGVVQSKVDLLTNKINKLGSKSAAMFGGSKYASGYIKGGFRVGHGVSPVADVQLASNPETTPISAVEPRYSTALYKNAQLEQNATTDSAPVNHSRLVRSVDAGVMGRYFRFIQANDEGRCVALMVCSMAAYPQQFGVYGRKVVDFFDDVKPSALSPMAPYKEASSVGRSGDSCRSRYSACQVDPKYLARLGESHVSVI</sequence>
<keyword evidence="2" id="KW-1185">Reference proteome</keyword>
<gene>
    <name evidence="1" type="ORF">HPB49_006237</name>
</gene>
<dbReference type="Proteomes" id="UP000821865">
    <property type="component" value="Chromosome 5"/>
</dbReference>
<protein>
    <submittedName>
        <fullName evidence="1">Uncharacterized protein</fullName>
    </submittedName>
</protein>
<evidence type="ECO:0000313" key="2">
    <source>
        <dbReference type="Proteomes" id="UP000821865"/>
    </source>
</evidence>
<proteinExistence type="predicted"/>
<dbReference type="EMBL" id="CM023474">
    <property type="protein sequence ID" value="KAH7949190.1"/>
    <property type="molecule type" value="Genomic_DNA"/>
</dbReference>
<organism evidence="1 2">
    <name type="scientific">Dermacentor silvarum</name>
    <name type="common">Tick</name>
    <dbReference type="NCBI Taxonomy" id="543639"/>
    <lineage>
        <taxon>Eukaryota</taxon>
        <taxon>Metazoa</taxon>
        <taxon>Ecdysozoa</taxon>
        <taxon>Arthropoda</taxon>
        <taxon>Chelicerata</taxon>
        <taxon>Arachnida</taxon>
        <taxon>Acari</taxon>
        <taxon>Parasitiformes</taxon>
        <taxon>Ixodida</taxon>
        <taxon>Ixodoidea</taxon>
        <taxon>Ixodidae</taxon>
        <taxon>Rhipicephalinae</taxon>
        <taxon>Dermacentor</taxon>
    </lineage>
</organism>